<accession>A0ACA9P3I9</accession>
<sequence>MFRSEDQELYVKDNENEETITLQDISSQKEEPDNPTDDETPLLPNSSREGSTIIEDNAINDELKKPREGGTLFSSFLNMANSIIGA</sequence>
<reference evidence="1" key="1">
    <citation type="submission" date="2021-06" db="EMBL/GenBank/DDBJ databases">
        <authorList>
            <person name="Kallberg Y."/>
            <person name="Tangrot J."/>
            <person name="Rosling A."/>
        </authorList>
    </citation>
    <scope>NUCLEOTIDE SEQUENCE</scope>
    <source>
        <strain evidence="1">CL356</strain>
    </source>
</reference>
<organism evidence="1 2">
    <name type="scientific">Acaulospora colombiana</name>
    <dbReference type="NCBI Taxonomy" id="27376"/>
    <lineage>
        <taxon>Eukaryota</taxon>
        <taxon>Fungi</taxon>
        <taxon>Fungi incertae sedis</taxon>
        <taxon>Mucoromycota</taxon>
        <taxon>Glomeromycotina</taxon>
        <taxon>Glomeromycetes</taxon>
        <taxon>Diversisporales</taxon>
        <taxon>Acaulosporaceae</taxon>
        <taxon>Acaulospora</taxon>
    </lineage>
</organism>
<dbReference type="Proteomes" id="UP000789525">
    <property type="component" value="Unassembled WGS sequence"/>
</dbReference>
<comment type="caution">
    <text evidence="1">The sequence shown here is derived from an EMBL/GenBank/DDBJ whole genome shotgun (WGS) entry which is preliminary data.</text>
</comment>
<dbReference type="EMBL" id="CAJVPT010029114">
    <property type="protein sequence ID" value="CAG8689055.1"/>
    <property type="molecule type" value="Genomic_DNA"/>
</dbReference>
<proteinExistence type="predicted"/>
<protein>
    <submittedName>
        <fullName evidence="1">16219_t:CDS:1</fullName>
    </submittedName>
</protein>
<name>A0ACA9P3I9_9GLOM</name>
<gene>
    <name evidence="1" type="ORF">ACOLOM_LOCUS9732</name>
</gene>
<keyword evidence="2" id="KW-1185">Reference proteome</keyword>
<evidence type="ECO:0000313" key="2">
    <source>
        <dbReference type="Proteomes" id="UP000789525"/>
    </source>
</evidence>
<evidence type="ECO:0000313" key="1">
    <source>
        <dbReference type="EMBL" id="CAG8689055.1"/>
    </source>
</evidence>
<feature type="non-terminal residue" evidence="1">
    <location>
        <position position="86"/>
    </location>
</feature>